<dbReference type="Pfam" id="PF02082">
    <property type="entry name" value="Rrf2"/>
    <property type="match status" value="1"/>
</dbReference>
<dbReference type="EMBL" id="QOQK01000002">
    <property type="protein sequence ID" value="RCL85436.1"/>
    <property type="molecule type" value="Genomic_DNA"/>
</dbReference>
<dbReference type="Proteomes" id="UP000252289">
    <property type="component" value="Unassembled WGS sequence"/>
</dbReference>
<proteinExistence type="predicted"/>
<dbReference type="GO" id="GO:0003677">
    <property type="term" value="F:DNA binding"/>
    <property type="evidence" value="ECO:0007669"/>
    <property type="project" value="UniProtKB-KW"/>
</dbReference>
<dbReference type="InterPro" id="IPR036390">
    <property type="entry name" value="WH_DNA-bd_sf"/>
</dbReference>
<dbReference type="InterPro" id="IPR000944">
    <property type="entry name" value="Tscrpt_reg_Rrf2"/>
</dbReference>
<organism evidence="2 3">
    <name type="scientific">PS1 clade bacterium</name>
    <dbReference type="NCBI Taxonomy" id="2175152"/>
    <lineage>
        <taxon>Bacteria</taxon>
        <taxon>Pseudomonadati</taxon>
        <taxon>Pseudomonadota</taxon>
        <taxon>Alphaproteobacteria</taxon>
        <taxon>PS1 clade</taxon>
    </lineage>
</organism>
<evidence type="ECO:0000313" key="2">
    <source>
        <dbReference type="EMBL" id="RCL85436.1"/>
    </source>
</evidence>
<comment type="caution">
    <text evidence="2">The sequence shown here is derived from an EMBL/GenBank/DDBJ whole genome shotgun (WGS) entry which is preliminary data.</text>
</comment>
<name>A0A368EKZ2_9PROT</name>
<dbReference type="GO" id="GO:0005829">
    <property type="term" value="C:cytosol"/>
    <property type="evidence" value="ECO:0007669"/>
    <property type="project" value="TreeGrafter"/>
</dbReference>
<dbReference type="PANTHER" id="PTHR33221:SF5">
    <property type="entry name" value="HTH-TYPE TRANSCRIPTIONAL REGULATOR ISCR"/>
    <property type="match status" value="1"/>
</dbReference>
<evidence type="ECO:0000256" key="1">
    <source>
        <dbReference type="ARBA" id="ARBA00023125"/>
    </source>
</evidence>
<protein>
    <submittedName>
        <fullName evidence="2">Transcriptional regulator</fullName>
    </submittedName>
</protein>
<dbReference type="SUPFAM" id="SSF46785">
    <property type="entry name" value="Winged helix' DNA-binding domain"/>
    <property type="match status" value="1"/>
</dbReference>
<dbReference type="GO" id="GO:0003700">
    <property type="term" value="F:DNA-binding transcription factor activity"/>
    <property type="evidence" value="ECO:0007669"/>
    <property type="project" value="TreeGrafter"/>
</dbReference>
<dbReference type="NCBIfam" id="TIGR00738">
    <property type="entry name" value="rrf2_super"/>
    <property type="match status" value="1"/>
</dbReference>
<accession>A0A368EKZ2</accession>
<reference evidence="2 3" key="1">
    <citation type="journal article" date="2018" name="Microbiome">
        <title>Fine metagenomic profile of the Mediterranean stratified and mixed water columns revealed by assembly and recruitment.</title>
        <authorList>
            <person name="Haro-Moreno J.M."/>
            <person name="Lopez-Perez M."/>
            <person name="De La Torre J.R."/>
            <person name="Picazo A."/>
            <person name="Camacho A."/>
            <person name="Rodriguez-Valera F."/>
        </authorList>
    </citation>
    <scope>NUCLEOTIDE SEQUENCE [LARGE SCALE GENOMIC DNA]</scope>
    <source>
        <strain evidence="2">MED-G50</strain>
    </source>
</reference>
<dbReference type="PANTHER" id="PTHR33221">
    <property type="entry name" value="WINGED HELIX-TURN-HELIX TRANSCRIPTIONAL REGULATOR, RRF2 FAMILY"/>
    <property type="match status" value="1"/>
</dbReference>
<dbReference type="AlphaFoldDB" id="A0A368EKZ2"/>
<dbReference type="InterPro" id="IPR036388">
    <property type="entry name" value="WH-like_DNA-bd_sf"/>
</dbReference>
<evidence type="ECO:0000313" key="3">
    <source>
        <dbReference type="Proteomes" id="UP000252289"/>
    </source>
</evidence>
<dbReference type="Gene3D" id="1.10.10.10">
    <property type="entry name" value="Winged helix-like DNA-binding domain superfamily/Winged helix DNA-binding domain"/>
    <property type="match status" value="1"/>
</dbReference>
<sequence length="151" mass="16998">MLFLSRKTVLALETVVDVALHSRPDPVQAKDITSRQKVPQRYLEQIMQTLVKADILRGVRGPKGGYRLARERRKIFAGEVVRVIAEIERVENEAAQKSKDSQLGAGMTFEKCTELEGEFLKHLDSVSIDDICQSHQNKNSLSSETSVDFNI</sequence>
<keyword evidence="1" id="KW-0238">DNA-binding</keyword>
<gene>
    <name evidence="2" type="ORF">DBW64_00855</name>
</gene>
<dbReference type="PROSITE" id="PS51197">
    <property type="entry name" value="HTH_RRF2_2"/>
    <property type="match status" value="1"/>
</dbReference>